<dbReference type="GO" id="GO:0019350">
    <property type="term" value="P:teichoic acid biosynthetic process"/>
    <property type="evidence" value="ECO:0007669"/>
    <property type="project" value="UniProtKB-KW"/>
</dbReference>
<dbReference type="Proteomes" id="UP000198828">
    <property type="component" value="Unassembled WGS sequence"/>
</dbReference>
<keyword evidence="8" id="KW-1185">Reference proteome</keyword>
<evidence type="ECO:0000256" key="4">
    <source>
        <dbReference type="ARBA" id="ARBA00022679"/>
    </source>
</evidence>
<evidence type="ECO:0000256" key="2">
    <source>
        <dbReference type="ARBA" id="ARBA00010488"/>
    </source>
</evidence>
<dbReference type="InterPro" id="IPR007554">
    <property type="entry name" value="Glycerophosphate_synth"/>
</dbReference>
<dbReference type="RefSeq" id="WP_159428571.1">
    <property type="nucleotide sequence ID" value="NZ_FNNG01000001.1"/>
</dbReference>
<organism evidence="7 8">
    <name type="scientific">Tepidimicrobium xylanilyticum</name>
    <dbReference type="NCBI Taxonomy" id="1123352"/>
    <lineage>
        <taxon>Bacteria</taxon>
        <taxon>Bacillati</taxon>
        <taxon>Bacillota</taxon>
        <taxon>Tissierellia</taxon>
        <taxon>Tissierellales</taxon>
        <taxon>Tepidimicrobiaceae</taxon>
        <taxon>Tepidimicrobium</taxon>
    </lineage>
</organism>
<dbReference type="InterPro" id="IPR051612">
    <property type="entry name" value="Teichoic_Acid_Biosynth"/>
</dbReference>
<dbReference type="InterPro" id="IPR043149">
    <property type="entry name" value="TagF_N"/>
</dbReference>
<sequence length="465" mass="54637">MKRTVLFGASKRGQVAYDKLKDDINIVAFVDNDKNKQGTNFCGLKVYNPEILKDNDYNVIISSMYDIEIVKQLIEYGVKKFSIFEIVNDNFEVKKFNYSNIDDFSINPKRITLVIENHSGSNTFALLKKASENILRKYEIIALDKNVKNEDYYYNILTSKMFIYTHDSSYDGNRINVQLWHGFPLKGLSYMSNYLEDKKKKTNQKEWEKLNLIVSYSQTYTTLMNACYGVNGDKYVITGMPRNDLLLNSNGKKLLSEVLDVDLIGKKIVFYMPTFRKTIYGQENGVADKFNILDVDDFDYKDFDNFLRKNNILLILKYHPFHVEQAKGFLANKKVNNLYILEDNHLRDEEIDLYEVLNAADLLITDYSSIYFDYLLLERPIIFTPLDLEEYEKNRGFLLEPYDFWAPGPKCYTFEQLTEEILKCLNDNGYYQKERQTICNIVHHYKDANSSERVWKLIDELMENS</sequence>
<dbReference type="GO" id="GO:0005886">
    <property type="term" value="C:plasma membrane"/>
    <property type="evidence" value="ECO:0007669"/>
    <property type="project" value="UniProtKB-SubCell"/>
</dbReference>
<protein>
    <submittedName>
        <fullName evidence="7">CDP-glycerol glycerophosphotransferase, TagB/SpsB family</fullName>
    </submittedName>
</protein>
<gene>
    <name evidence="7" type="ORF">SAMN05660923_00203</name>
</gene>
<name>A0A1H2QQF9_9FIRM</name>
<dbReference type="OrthoDB" id="9811865at2"/>
<evidence type="ECO:0000256" key="3">
    <source>
        <dbReference type="ARBA" id="ARBA00022475"/>
    </source>
</evidence>
<keyword evidence="5" id="KW-0777">Teichoic acid biosynthesis</keyword>
<dbReference type="SUPFAM" id="SSF53335">
    <property type="entry name" value="S-adenosyl-L-methionine-dependent methyltransferases"/>
    <property type="match status" value="1"/>
</dbReference>
<evidence type="ECO:0000256" key="5">
    <source>
        <dbReference type="ARBA" id="ARBA00022944"/>
    </source>
</evidence>
<comment type="subcellular location">
    <subcellularLocation>
        <location evidence="1">Cell membrane</location>
        <topology evidence="1">Peripheral membrane protein</topology>
    </subcellularLocation>
</comment>
<dbReference type="SUPFAM" id="SSF53756">
    <property type="entry name" value="UDP-Glycosyltransferase/glycogen phosphorylase"/>
    <property type="match status" value="1"/>
</dbReference>
<evidence type="ECO:0000256" key="6">
    <source>
        <dbReference type="ARBA" id="ARBA00023136"/>
    </source>
</evidence>
<accession>A0A1H2QQF9</accession>
<dbReference type="PANTHER" id="PTHR37316">
    <property type="entry name" value="TEICHOIC ACID GLYCEROL-PHOSPHATE PRIMASE"/>
    <property type="match status" value="1"/>
</dbReference>
<reference evidence="7 8" key="1">
    <citation type="submission" date="2016-10" db="EMBL/GenBank/DDBJ databases">
        <authorList>
            <person name="de Groot N.N."/>
        </authorList>
    </citation>
    <scope>NUCLEOTIDE SEQUENCE [LARGE SCALE GENOMIC DNA]</scope>
    <source>
        <strain evidence="7 8">DSM 23310</strain>
    </source>
</reference>
<evidence type="ECO:0000256" key="1">
    <source>
        <dbReference type="ARBA" id="ARBA00004202"/>
    </source>
</evidence>
<dbReference type="PANTHER" id="PTHR37316:SF3">
    <property type="entry name" value="TEICHOIC ACID GLYCEROL-PHOSPHATE TRANSFERASE"/>
    <property type="match status" value="1"/>
</dbReference>
<dbReference type="Gene3D" id="3.40.50.12580">
    <property type="match status" value="1"/>
</dbReference>
<dbReference type="InterPro" id="IPR043148">
    <property type="entry name" value="TagF_C"/>
</dbReference>
<dbReference type="Gene3D" id="3.40.50.720">
    <property type="entry name" value="NAD(P)-binding Rossmann-like Domain"/>
    <property type="match status" value="1"/>
</dbReference>
<keyword evidence="3" id="KW-1003">Cell membrane</keyword>
<evidence type="ECO:0000313" key="8">
    <source>
        <dbReference type="Proteomes" id="UP000198828"/>
    </source>
</evidence>
<dbReference type="Pfam" id="PF04464">
    <property type="entry name" value="Glyphos_transf"/>
    <property type="match status" value="1"/>
</dbReference>
<dbReference type="EMBL" id="FNNG01000001">
    <property type="protein sequence ID" value="SDW09402.1"/>
    <property type="molecule type" value="Genomic_DNA"/>
</dbReference>
<keyword evidence="4 7" id="KW-0808">Transferase</keyword>
<evidence type="ECO:0000313" key="7">
    <source>
        <dbReference type="EMBL" id="SDW09402.1"/>
    </source>
</evidence>
<proteinExistence type="inferred from homology"/>
<dbReference type="AlphaFoldDB" id="A0A1H2QQF9"/>
<dbReference type="InterPro" id="IPR029063">
    <property type="entry name" value="SAM-dependent_MTases_sf"/>
</dbReference>
<dbReference type="GO" id="GO:0047355">
    <property type="term" value="F:CDP-glycerol glycerophosphotransferase activity"/>
    <property type="evidence" value="ECO:0007669"/>
    <property type="project" value="InterPro"/>
</dbReference>
<comment type="similarity">
    <text evidence="2">Belongs to the CDP-glycerol glycerophosphotransferase family.</text>
</comment>
<keyword evidence="6" id="KW-0472">Membrane</keyword>
<dbReference type="Gene3D" id="3.40.50.11820">
    <property type="match status" value="1"/>
</dbReference>